<keyword evidence="3" id="KW-0399">Innate immunity</keyword>
<evidence type="ECO:0000256" key="8">
    <source>
        <dbReference type="ARBA" id="ARBA00023136"/>
    </source>
</evidence>
<dbReference type="GO" id="GO:0005789">
    <property type="term" value="C:endoplasmic reticulum membrane"/>
    <property type="evidence" value="ECO:0007669"/>
    <property type="project" value="UniProtKB-SubCell"/>
</dbReference>
<accession>V8NM09</accession>
<evidence type="ECO:0000256" key="3">
    <source>
        <dbReference type="ARBA" id="ARBA00022588"/>
    </source>
</evidence>
<feature type="non-terminal residue" evidence="12">
    <location>
        <position position="1"/>
    </location>
</feature>
<keyword evidence="13" id="KW-1185">Reference proteome</keyword>
<keyword evidence="4 11" id="KW-0812">Transmembrane</keyword>
<evidence type="ECO:0000256" key="4">
    <source>
        <dbReference type="ARBA" id="ARBA00022692"/>
    </source>
</evidence>
<comment type="caution">
    <text evidence="12">The sequence shown here is derived from an EMBL/GenBank/DDBJ whole genome shotgun (WGS) entry which is preliminary data.</text>
</comment>
<sequence length="148" mass="16599">MYMQVESHSNTRLHLKRSPGIRSWSILVGISSFGIAAAYYSEDSLGWKLFYLVGCLFVAAQNLEEWEEAIFEKDAGKVYLKSFSLYKKLLTFSRAGHEQGKATIVSYDVETVANLIIGFLELNELQIDEGLETSSGTDVSDEDQAKDK</sequence>
<proteinExistence type="inferred from homology"/>
<evidence type="ECO:0000256" key="10">
    <source>
        <dbReference type="ARBA" id="ARBA00030424"/>
    </source>
</evidence>
<keyword evidence="7 11" id="KW-1133">Transmembrane helix</keyword>
<evidence type="ECO:0000313" key="13">
    <source>
        <dbReference type="Proteomes" id="UP000018936"/>
    </source>
</evidence>
<gene>
    <name evidence="12" type="ORF">L345_11144</name>
</gene>
<dbReference type="EMBL" id="AZIM01002914">
    <property type="protein sequence ID" value="ETE63095.1"/>
    <property type="molecule type" value="Genomic_DNA"/>
</dbReference>
<evidence type="ECO:0000256" key="5">
    <source>
        <dbReference type="ARBA" id="ARBA00022824"/>
    </source>
</evidence>
<dbReference type="AlphaFoldDB" id="V8NM09"/>
<evidence type="ECO:0000313" key="12">
    <source>
        <dbReference type="EMBL" id="ETE63095.1"/>
    </source>
</evidence>
<protein>
    <recommendedName>
        <fullName evidence="10">Essential for reactive oxygen species protein</fullName>
    </recommendedName>
</protein>
<comment type="subcellular location">
    <subcellularLocation>
        <location evidence="1">Endoplasmic reticulum membrane</location>
        <topology evidence="1">Single-pass membrane protein</topology>
    </subcellularLocation>
</comment>
<dbReference type="Proteomes" id="UP000018936">
    <property type="component" value="Unassembled WGS sequence"/>
</dbReference>
<evidence type="ECO:0000256" key="11">
    <source>
        <dbReference type="SAM" id="Phobius"/>
    </source>
</evidence>
<name>V8NM09_OPHHA</name>
<evidence type="ECO:0000256" key="2">
    <source>
        <dbReference type="ARBA" id="ARBA00009907"/>
    </source>
</evidence>
<evidence type="ECO:0000256" key="6">
    <source>
        <dbReference type="ARBA" id="ARBA00022859"/>
    </source>
</evidence>
<keyword evidence="9" id="KW-0143">Chaperone</keyword>
<dbReference type="PANTHER" id="PTHR31837:SF3">
    <property type="entry name" value="CYTOCHROME B-245 CHAPERONE 1"/>
    <property type="match status" value="1"/>
</dbReference>
<keyword evidence="5" id="KW-0256">Endoplasmic reticulum</keyword>
<dbReference type="GO" id="GO:0045087">
    <property type="term" value="P:innate immune response"/>
    <property type="evidence" value="ECO:0007669"/>
    <property type="project" value="UniProtKB-KW"/>
</dbReference>
<comment type="similarity">
    <text evidence="2">Belongs to the CYBC1 family.</text>
</comment>
<evidence type="ECO:0000256" key="7">
    <source>
        <dbReference type="ARBA" id="ARBA00022989"/>
    </source>
</evidence>
<evidence type="ECO:0000256" key="9">
    <source>
        <dbReference type="ARBA" id="ARBA00023186"/>
    </source>
</evidence>
<organism evidence="12 13">
    <name type="scientific">Ophiophagus hannah</name>
    <name type="common">King cobra</name>
    <name type="synonym">Naja hannah</name>
    <dbReference type="NCBI Taxonomy" id="8665"/>
    <lineage>
        <taxon>Eukaryota</taxon>
        <taxon>Metazoa</taxon>
        <taxon>Chordata</taxon>
        <taxon>Craniata</taxon>
        <taxon>Vertebrata</taxon>
        <taxon>Euteleostomi</taxon>
        <taxon>Lepidosauria</taxon>
        <taxon>Squamata</taxon>
        <taxon>Bifurcata</taxon>
        <taxon>Unidentata</taxon>
        <taxon>Episquamata</taxon>
        <taxon>Toxicofera</taxon>
        <taxon>Serpentes</taxon>
        <taxon>Colubroidea</taxon>
        <taxon>Elapidae</taxon>
        <taxon>Elapinae</taxon>
        <taxon>Ophiophagus</taxon>
    </lineage>
</organism>
<evidence type="ECO:0000256" key="1">
    <source>
        <dbReference type="ARBA" id="ARBA00004389"/>
    </source>
</evidence>
<feature type="transmembrane region" description="Helical" evidence="11">
    <location>
        <begin position="21"/>
        <end position="39"/>
    </location>
</feature>
<dbReference type="InterPro" id="IPR027846">
    <property type="entry name" value="Cybc1"/>
</dbReference>
<keyword evidence="6" id="KW-0391">Immunity</keyword>
<dbReference type="OrthoDB" id="10022724at2759"/>
<dbReference type="PANTHER" id="PTHR31837">
    <property type="entry name" value="CYTOCHROME B-245 CHAPERONE 1"/>
    <property type="match status" value="1"/>
</dbReference>
<reference evidence="12 13" key="1">
    <citation type="journal article" date="2013" name="Proc. Natl. Acad. Sci. U.S.A.">
        <title>The king cobra genome reveals dynamic gene evolution and adaptation in the snake venom system.</title>
        <authorList>
            <person name="Vonk F.J."/>
            <person name="Casewell N.R."/>
            <person name="Henkel C.V."/>
            <person name="Heimberg A.M."/>
            <person name="Jansen H.J."/>
            <person name="McCleary R.J."/>
            <person name="Kerkkamp H.M."/>
            <person name="Vos R.A."/>
            <person name="Guerreiro I."/>
            <person name="Calvete J.J."/>
            <person name="Wuster W."/>
            <person name="Woods A.E."/>
            <person name="Logan J.M."/>
            <person name="Harrison R.A."/>
            <person name="Castoe T.A."/>
            <person name="de Koning A.P."/>
            <person name="Pollock D.D."/>
            <person name="Yandell M."/>
            <person name="Calderon D."/>
            <person name="Renjifo C."/>
            <person name="Currier R.B."/>
            <person name="Salgado D."/>
            <person name="Pla D."/>
            <person name="Sanz L."/>
            <person name="Hyder A.S."/>
            <person name="Ribeiro J.M."/>
            <person name="Arntzen J.W."/>
            <person name="van den Thillart G.E."/>
            <person name="Boetzer M."/>
            <person name="Pirovano W."/>
            <person name="Dirks R.P."/>
            <person name="Spaink H.P."/>
            <person name="Duboule D."/>
            <person name="McGlinn E."/>
            <person name="Kini R.M."/>
            <person name="Richardson M.K."/>
        </authorList>
    </citation>
    <scope>NUCLEOTIDE SEQUENCE</scope>
    <source>
        <tissue evidence="12">Blood</tissue>
    </source>
</reference>
<keyword evidence="8 11" id="KW-0472">Membrane</keyword>
<dbReference type="Pfam" id="PF15169">
    <property type="entry name" value="Cybc1_Eros"/>
    <property type="match status" value="1"/>
</dbReference>